<name>A0A136KG44_9BACT</name>
<accession>A0A136KG44</accession>
<dbReference type="Gene3D" id="3.90.70.10">
    <property type="entry name" value="Cysteine proteinases"/>
    <property type="match status" value="1"/>
</dbReference>
<organism evidence="5 6">
    <name type="scientific">candidate division WS6 bacterium OLB21</name>
    <dbReference type="NCBI Taxonomy" id="1617427"/>
    <lineage>
        <taxon>Bacteria</taxon>
        <taxon>Candidatus Dojkabacteria</taxon>
    </lineage>
</organism>
<feature type="transmembrane region" description="Helical" evidence="2">
    <location>
        <begin position="15"/>
        <end position="37"/>
    </location>
</feature>
<gene>
    <name evidence="5" type="ORF">UZ20_WS6002000836</name>
</gene>
<dbReference type="InterPro" id="IPR032812">
    <property type="entry name" value="SbsA_Ig"/>
</dbReference>
<proteinExistence type="predicted"/>
<evidence type="ECO:0000256" key="2">
    <source>
        <dbReference type="SAM" id="Phobius"/>
    </source>
</evidence>
<dbReference type="PANTHER" id="PTHR37806:SF1">
    <property type="entry name" value="PEPTIDASE C39-LIKE DOMAIN-CONTAINING PROTEIN"/>
    <property type="match status" value="1"/>
</dbReference>
<keyword evidence="1" id="KW-0732">Signal</keyword>
<evidence type="ECO:0000313" key="6">
    <source>
        <dbReference type="Proteomes" id="UP000070449"/>
    </source>
</evidence>
<comment type="caution">
    <text evidence="5">The sequence shown here is derived from an EMBL/GenBank/DDBJ whole genome shotgun (WGS) entry which is preliminary data.</text>
</comment>
<evidence type="ECO:0000256" key="1">
    <source>
        <dbReference type="ARBA" id="ARBA00022729"/>
    </source>
</evidence>
<keyword evidence="2" id="KW-1133">Transmembrane helix</keyword>
<dbReference type="Gene3D" id="2.60.40.3710">
    <property type="match status" value="2"/>
</dbReference>
<feature type="domain" description="SbsA Ig-like" evidence="3">
    <location>
        <begin position="425"/>
        <end position="510"/>
    </location>
</feature>
<protein>
    <recommendedName>
        <fullName evidence="7">Peptidase C39-like domain-containing protein</fullName>
    </recommendedName>
</protein>
<evidence type="ECO:0000259" key="4">
    <source>
        <dbReference type="Pfam" id="PF13529"/>
    </source>
</evidence>
<dbReference type="InterPro" id="IPR039564">
    <property type="entry name" value="Peptidase_C39-like"/>
</dbReference>
<keyword evidence="2" id="KW-0472">Membrane</keyword>
<dbReference type="Pfam" id="PF13529">
    <property type="entry name" value="Peptidase_C39_2"/>
    <property type="match status" value="1"/>
</dbReference>
<dbReference type="STRING" id="1617427.UZ20_WS6002000836"/>
<feature type="transmembrane region" description="Helical" evidence="2">
    <location>
        <begin position="91"/>
        <end position="111"/>
    </location>
</feature>
<dbReference type="PANTHER" id="PTHR37806">
    <property type="entry name" value="LMO0724 PROTEIN"/>
    <property type="match status" value="1"/>
</dbReference>
<sequence length="706" mass="79186">MALRIFIDNGLEYEYAFLLAVVAFLFVFSYSIVSIAIRYRKGKLSKNLVPSSPEAPDISTEDEYIEAQVADNRLKKIAKAVLSKIRVVRHFMLLANTLLIILAFVLVFDLLQNPGIRVTYPQEAQALKSYEEPLIITFDRPIDTKQFQPYIFPEIQGEWIAQQEFSWLPFKRTVAFYPQESIFPGKVFIYYADITDIHNIQEKWEWAINSRSVDTPEIESVSPENEATDVAVDRELQFKLTSQGGSFVEWRVEVEPEAEHEIYFPADDIVQVRFLNNLRQNTNYLIKLYRTPVRYNLISKEVVERGEEILVSETSFVTVKEPLLESISPSGNNVYVTDSIKVVFDQVMDQETAQASFSVSPAIQGDFTWENERTMLFKPAQNLAKQTEYTVKLAPGIKSSKGGITESEITHQFKTIGEVTASIGPSGSSVKIGVNISINFNQPVDKNVAQSKFSINPSVAGTFSWNGNTMVFNPNANLAYSTKYDISIGSGVKSIHGIDSKRSYNHSFTTEQLVFTLNVPVYYQTQRFACNLVAARMALAYRGVSVSTSAAHSQIAKDNTPWDPDANTWGNPHVGYVGDINGVSEGYGVYWGPLSSWMSGYRSNSVRVGMSRTAMLTEVQNGNPVIIWAHNGYSGSGANRSWTTPGGTSIYAIRGMHSYVVVGWRGPIDNPSHIILNDPNRGRWTITTGYFDSLWSYFGRAAVVVY</sequence>
<evidence type="ECO:0008006" key="7">
    <source>
        <dbReference type="Google" id="ProtNLM"/>
    </source>
</evidence>
<keyword evidence="2" id="KW-0812">Transmembrane</keyword>
<feature type="domain" description="Peptidase C39-like" evidence="4">
    <location>
        <begin position="517"/>
        <end position="680"/>
    </location>
</feature>
<evidence type="ECO:0000313" key="5">
    <source>
        <dbReference type="EMBL" id="KXK08308.1"/>
    </source>
</evidence>
<feature type="domain" description="SbsA Ig-like" evidence="3">
    <location>
        <begin position="321"/>
        <end position="415"/>
    </location>
</feature>
<reference evidence="5 6" key="1">
    <citation type="submission" date="2015-02" db="EMBL/GenBank/DDBJ databases">
        <title>Improved understanding of the partial-nitritation anammox process through 23 genomes representing the majority of the microbial community.</title>
        <authorList>
            <person name="Speth D.R."/>
            <person name="In T Zandt M."/>
            <person name="Guerrero Cruz S."/>
            <person name="Jetten M.S."/>
            <person name="Dutilh B.E."/>
        </authorList>
    </citation>
    <scope>NUCLEOTIDE SEQUENCE [LARGE SCALE GENOMIC DNA]</scope>
    <source>
        <strain evidence="5">OLB21</strain>
    </source>
</reference>
<dbReference type="Proteomes" id="UP000070449">
    <property type="component" value="Unassembled WGS sequence"/>
</dbReference>
<dbReference type="AlphaFoldDB" id="A0A136KG44"/>
<dbReference type="Pfam" id="PF13205">
    <property type="entry name" value="Big_5"/>
    <property type="match status" value="2"/>
</dbReference>
<evidence type="ECO:0000259" key="3">
    <source>
        <dbReference type="Pfam" id="PF13205"/>
    </source>
</evidence>
<dbReference type="EMBL" id="JYPD01000025">
    <property type="protein sequence ID" value="KXK08308.1"/>
    <property type="molecule type" value="Genomic_DNA"/>
</dbReference>